<evidence type="ECO:0000313" key="5">
    <source>
        <dbReference type="WBParaSite" id="SRAE_0000040200.1"/>
    </source>
</evidence>
<name>A0A090KV43_STRRB</name>
<gene>
    <name evidence="3 5 6" type="ORF">SRAE_0000040200</name>
</gene>
<reference evidence="4" key="2">
    <citation type="submission" date="2014-09" db="EMBL/GenBank/DDBJ databases">
        <authorList>
            <person name="Martin A.A."/>
        </authorList>
    </citation>
    <scope>NUCLEOTIDE SEQUENCE</scope>
    <source>
        <strain evidence="4">ED321</strain>
    </source>
</reference>
<keyword evidence="2" id="KW-0472">Membrane</keyword>
<organism evidence="3">
    <name type="scientific">Strongyloides ratti</name>
    <name type="common">Parasitic roundworm</name>
    <dbReference type="NCBI Taxonomy" id="34506"/>
    <lineage>
        <taxon>Eukaryota</taxon>
        <taxon>Metazoa</taxon>
        <taxon>Ecdysozoa</taxon>
        <taxon>Nematoda</taxon>
        <taxon>Chromadorea</taxon>
        <taxon>Rhabditida</taxon>
        <taxon>Tylenchina</taxon>
        <taxon>Panagrolaimomorpha</taxon>
        <taxon>Strongyloidoidea</taxon>
        <taxon>Strongyloididae</taxon>
        <taxon>Strongyloides</taxon>
    </lineage>
</organism>
<dbReference type="RefSeq" id="XP_024500485.1">
    <property type="nucleotide sequence ID" value="XM_024646289.1"/>
</dbReference>
<dbReference type="WBParaSite" id="SRAE_0000040200.1">
    <property type="protein sequence ID" value="SRAE_0000040200.1"/>
    <property type="gene ID" value="WBGene00256146"/>
</dbReference>
<reference evidence="3" key="1">
    <citation type="submission" date="2014-09" db="EMBL/GenBank/DDBJ databases">
        <authorList>
            <person name="Aslett A.Martin."/>
        </authorList>
    </citation>
    <scope>NUCLEOTIDE SEQUENCE</scope>
    <source>
        <strain evidence="3">ED321 Heterogonic</strain>
    </source>
</reference>
<evidence type="ECO:0000313" key="4">
    <source>
        <dbReference type="Proteomes" id="UP000035682"/>
    </source>
</evidence>
<reference evidence="5" key="3">
    <citation type="submission" date="2020-12" db="UniProtKB">
        <authorList>
            <consortium name="WormBaseParasite"/>
        </authorList>
    </citation>
    <scope>IDENTIFICATION</scope>
</reference>
<feature type="transmembrane region" description="Helical" evidence="2">
    <location>
        <begin position="43"/>
        <end position="61"/>
    </location>
</feature>
<dbReference type="Proteomes" id="UP000035682">
    <property type="component" value="Unplaced"/>
</dbReference>
<keyword evidence="2" id="KW-0812">Transmembrane</keyword>
<dbReference type="CTD" id="36373644"/>
<evidence type="ECO:0000313" key="3">
    <source>
        <dbReference type="EMBL" id="CEF61276.1"/>
    </source>
</evidence>
<dbReference type="WormBase" id="SRAE_0000040200">
    <property type="protein sequence ID" value="SRP01507"/>
    <property type="gene ID" value="WBGene00256146"/>
</dbReference>
<sequence>MFSRLPIGRKFLKLSNNTSWKRGIHKGVDSTPPMRFIPITQKVAFYGFIIIAFLSYPSYVLSKMDSLRPRPDNSLAPEVVEEMEQRKASRKK</sequence>
<dbReference type="EMBL" id="LN609406">
    <property type="protein sequence ID" value="CEF61276.1"/>
    <property type="molecule type" value="Genomic_DNA"/>
</dbReference>
<dbReference type="GeneID" id="36373644"/>
<dbReference type="AlphaFoldDB" id="A0A090KV43"/>
<keyword evidence="2" id="KW-1133">Transmembrane helix</keyword>
<feature type="region of interest" description="Disordered" evidence="1">
    <location>
        <begin position="67"/>
        <end position="92"/>
    </location>
</feature>
<dbReference type="OrthoDB" id="5824679at2759"/>
<accession>A0A090KV43</accession>
<feature type="compositionally biased region" description="Basic and acidic residues" evidence="1">
    <location>
        <begin position="83"/>
        <end position="92"/>
    </location>
</feature>
<evidence type="ECO:0000313" key="6">
    <source>
        <dbReference type="WormBase" id="SRAE_0000040200"/>
    </source>
</evidence>
<keyword evidence="4" id="KW-1185">Reference proteome</keyword>
<evidence type="ECO:0000256" key="1">
    <source>
        <dbReference type="SAM" id="MobiDB-lite"/>
    </source>
</evidence>
<evidence type="ECO:0000256" key="2">
    <source>
        <dbReference type="SAM" id="Phobius"/>
    </source>
</evidence>
<protein>
    <submittedName>
        <fullName evidence="3 5">Uncharacterized protein</fullName>
    </submittedName>
</protein>
<proteinExistence type="predicted"/>